<dbReference type="InterPro" id="IPR002068">
    <property type="entry name" value="A-crystallin/Hsp20_dom"/>
</dbReference>
<dbReference type="GO" id="GO:0006952">
    <property type="term" value="P:defense response"/>
    <property type="evidence" value="ECO:0007669"/>
    <property type="project" value="UniProtKB-KW"/>
</dbReference>
<dbReference type="PROSITE" id="PS01031">
    <property type="entry name" value="SHSP"/>
    <property type="match status" value="1"/>
</dbReference>
<organism evidence="9 10">
    <name type="scientific">Theobroma cacao</name>
    <name type="common">Cacao</name>
    <name type="synonym">Cocoa</name>
    <dbReference type="NCBI Taxonomy" id="3641"/>
    <lineage>
        <taxon>Eukaryota</taxon>
        <taxon>Viridiplantae</taxon>
        <taxon>Streptophyta</taxon>
        <taxon>Embryophyta</taxon>
        <taxon>Tracheophyta</taxon>
        <taxon>Spermatophyta</taxon>
        <taxon>Magnoliopsida</taxon>
        <taxon>eudicotyledons</taxon>
        <taxon>Gunneridae</taxon>
        <taxon>Pentapetalae</taxon>
        <taxon>rosids</taxon>
        <taxon>malvids</taxon>
        <taxon>Malvales</taxon>
        <taxon>Malvaceae</taxon>
        <taxon>Byttnerioideae</taxon>
        <taxon>Theobroma</taxon>
    </lineage>
</organism>
<comment type="similarity">
    <text evidence="4 5">Belongs to the small heat shock protein (HSP20) family.</text>
</comment>
<dbReference type="InterPro" id="IPR008978">
    <property type="entry name" value="HSP20-like_chaperone"/>
</dbReference>
<keyword evidence="3" id="KW-0611">Plant defense</keyword>
<feature type="compositionally biased region" description="Low complexity" evidence="6">
    <location>
        <begin position="158"/>
        <end position="167"/>
    </location>
</feature>
<evidence type="ECO:0000256" key="6">
    <source>
        <dbReference type="SAM" id="MobiDB-lite"/>
    </source>
</evidence>
<dbReference type="AlphaFoldDB" id="A0A061E2E6"/>
<gene>
    <name evidence="9" type="ORF">TCM_007763</name>
</gene>
<dbReference type="CDD" id="cd06464">
    <property type="entry name" value="ACD_sHsps-like"/>
    <property type="match status" value="1"/>
</dbReference>
<evidence type="ECO:0000256" key="7">
    <source>
        <dbReference type="SAM" id="Phobius"/>
    </source>
</evidence>
<dbReference type="SUPFAM" id="SSF49764">
    <property type="entry name" value="HSP20-like chaperones"/>
    <property type="match status" value="1"/>
</dbReference>
<evidence type="ECO:0000256" key="5">
    <source>
        <dbReference type="RuleBase" id="RU003616"/>
    </source>
</evidence>
<dbReference type="GO" id="GO:0005886">
    <property type="term" value="C:plasma membrane"/>
    <property type="evidence" value="ECO:0007669"/>
    <property type="project" value="UniProtKB-SubCell"/>
</dbReference>
<dbReference type="Pfam" id="PF00011">
    <property type="entry name" value="HSP20"/>
    <property type="match status" value="1"/>
</dbReference>
<evidence type="ECO:0000256" key="3">
    <source>
        <dbReference type="ARBA" id="ARBA00022821"/>
    </source>
</evidence>
<dbReference type="InParanoid" id="A0A061E2E6"/>
<evidence type="ECO:0000313" key="9">
    <source>
        <dbReference type="EMBL" id="EOX99169.1"/>
    </source>
</evidence>
<feature type="domain" description="SHSP" evidence="8">
    <location>
        <begin position="27"/>
        <end position="135"/>
    </location>
</feature>
<dbReference type="HOGENOM" id="CLU_063780_0_0_1"/>
<keyword evidence="10" id="KW-1185">Reference proteome</keyword>
<sequence>MRISSPYGNRRKSKQQIFYLFIFQVCSLKHVVLYRIIFTGKQVFRCDLFVFVFHFTGFDKEQIIVTYVDSSRTIKLQAERSLEKNKRSRVNQALPVPQNCVVGKIQGSFRNGVLTITMPKQTITQPSSVDDAKTTKETTPPKATRDQKAMKDPKETTAPKPASTSTSGFEKPRDEKSPPPQTPQKAKTEPKTPKGPKIIPSRAAPSPSTLGERQANGKKVDTLQPSKQQEETQKQVAPTATTTKQPEEKSAAGSTAEMVEKTGESKIGLPKVAKEKKDSAMSGSNIPKLSLKKKKDNKGAGVAEGKAKEGGSFMAKAKEMKGMDTLMKSVKRLATEDYEERQMLINIGVSVLVIVALGAYITYAYRSSGKSKR</sequence>
<dbReference type="EMBL" id="CM001880">
    <property type="protein sequence ID" value="EOX99169.1"/>
    <property type="molecule type" value="Genomic_DNA"/>
</dbReference>
<dbReference type="Gramene" id="EOX99169">
    <property type="protein sequence ID" value="EOX99169"/>
    <property type="gene ID" value="TCM_007763"/>
</dbReference>
<accession>A0A061E2E6</accession>
<feature type="compositionally biased region" description="Polar residues" evidence="6">
    <location>
        <begin position="234"/>
        <end position="244"/>
    </location>
</feature>
<dbReference type="Gene3D" id="2.60.40.790">
    <property type="match status" value="1"/>
</dbReference>
<dbReference type="eggNOG" id="KOG0710">
    <property type="taxonomic scope" value="Eukaryota"/>
</dbReference>
<reference evidence="9 10" key="1">
    <citation type="journal article" date="2013" name="Genome Biol.">
        <title>The genome sequence of the most widely cultivated cacao type and its use to identify candidate genes regulating pod color.</title>
        <authorList>
            <person name="Motamayor J.C."/>
            <person name="Mockaitis K."/>
            <person name="Schmutz J."/>
            <person name="Haiminen N."/>
            <person name="Iii D.L."/>
            <person name="Cornejo O."/>
            <person name="Findley S.D."/>
            <person name="Zheng P."/>
            <person name="Utro F."/>
            <person name="Royaert S."/>
            <person name="Saski C."/>
            <person name="Jenkins J."/>
            <person name="Podicheti R."/>
            <person name="Zhao M."/>
            <person name="Scheffler B.E."/>
            <person name="Stack J.C."/>
            <person name="Feltus F.A."/>
            <person name="Mustiga G.M."/>
            <person name="Amores F."/>
            <person name="Phillips W."/>
            <person name="Marelli J.P."/>
            <person name="May G.D."/>
            <person name="Shapiro H."/>
            <person name="Ma J."/>
            <person name="Bustamante C.D."/>
            <person name="Schnell R.J."/>
            <person name="Main D."/>
            <person name="Gilbert D."/>
            <person name="Parida L."/>
            <person name="Kuhn D.N."/>
        </authorList>
    </citation>
    <scope>NUCLEOTIDE SEQUENCE [LARGE SCALE GENOMIC DNA]</scope>
    <source>
        <strain evidence="10">cv. Matina 1-6</strain>
    </source>
</reference>
<protein>
    <recommendedName>
        <fullName evidence="8">SHSP domain-containing protein</fullName>
    </recommendedName>
</protein>
<proteinExistence type="inferred from homology"/>
<keyword evidence="7" id="KW-0472">Membrane</keyword>
<keyword evidence="2" id="KW-1003">Cell membrane</keyword>
<evidence type="ECO:0000256" key="2">
    <source>
        <dbReference type="ARBA" id="ARBA00022475"/>
    </source>
</evidence>
<feature type="compositionally biased region" description="Basic and acidic residues" evidence="6">
    <location>
        <begin position="143"/>
        <end position="157"/>
    </location>
</feature>
<feature type="region of interest" description="Disordered" evidence="6">
    <location>
        <begin position="124"/>
        <end position="309"/>
    </location>
</feature>
<evidence type="ECO:0000256" key="4">
    <source>
        <dbReference type="PROSITE-ProRule" id="PRU00285"/>
    </source>
</evidence>
<dbReference type="GO" id="GO:0034605">
    <property type="term" value="P:cellular response to heat"/>
    <property type="evidence" value="ECO:0000318"/>
    <property type="project" value="GO_Central"/>
</dbReference>
<feature type="transmembrane region" description="Helical" evidence="7">
    <location>
        <begin position="343"/>
        <end position="365"/>
    </location>
</feature>
<keyword evidence="7" id="KW-0812">Transmembrane</keyword>
<dbReference type="PANTHER" id="PTHR43670:SF99">
    <property type="entry name" value="INACTIVE PROTEIN RESTRICTED TEV MOVEMENT 2-LIKE"/>
    <property type="match status" value="1"/>
</dbReference>
<evidence type="ECO:0000256" key="1">
    <source>
        <dbReference type="ARBA" id="ARBA00004162"/>
    </source>
</evidence>
<dbReference type="PANTHER" id="PTHR43670">
    <property type="entry name" value="HEAT SHOCK PROTEIN 26"/>
    <property type="match status" value="1"/>
</dbReference>
<name>A0A061E2E6_THECC</name>
<dbReference type="OMA" id="IPDYCEA"/>
<comment type="subcellular location">
    <subcellularLocation>
        <location evidence="1">Cell membrane</location>
        <topology evidence="1">Single-pass membrane protein</topology>
    </subcellularLocation>
</comment>
<dbReference type="FunCoup" id="A0A061E2E6">
    <property type="interactions" value="90"/>
</dbReference>
<evidence type="ECO:0000259" key="8">
    <source>
        <dbReference type="PROSITE" id="PS01031"/>
    </source>
</evidence>
<keyword evidence="7" id="KW-1133">Transmembrane helix</keyword>
<evidence type="ECO:0000313" key="10">
    <source>
        <dbReference type="Proteomes" id="UP000026915"/>
    </source>
</evidence>
<dbReference type="Proteomes" id="UP000026915">
    <property type="component" value="Chromosome 2"/>
</dbReference>
<feature type="transmembrane region" description="Helical" evidence="7">
    <location>
        <begin position="17"/>
        <end position="37"/>
    </location>
</feature>